<name>A0A244CQG9_PSEDV</name>
<dbReference type="EMBL" id="MWPV01000003">
    <property type="protein sequence ID" value="OUL57864.1"/>
    <property type="molecule type" value="Genomic_DNA"/>
</dbReference>
<protein>
    <recommendedName>
        <fullName evidence="3">Solute-binding protein family 3/N-terminal domain-containing protein</fullName>
    </recommendedName>
</protein>
<evidence type="ECO:0008006" key="3">
    <source>
        <dbReference type="Google" id="ProtNLM"/>
    </source>
</evidence>
<accession>A0A244CQG9</accession>
<gene>
    <name evidence="1" type="ORF">B1199_12485</name>
</gene>
<dbReference type="OrthoDB" id="6838256at2"/>
<organism evidence="1 2">
    <name type="scientific">Pseudoalteromonas ulvae</name>
    <dbReference type="NCBI Taxonomy" id="107327"/>
    <lineage>
        <taxon>Bacteria</taxon>
        <taxon>Pseudomonadati</taxon>
        <taxon>Pseudomonadota</taxon>
        <taxon>Gammaproteobacteria</taxon>
        <taxon>Alteromonadales</taxon>
        <taxon>Pseudoalteromonadaceae</taxon>
        <taxon>Pseudoalteromonas</taxon>
    </lineage>
</organism>
<sequence>MKKYKHDSVIIKLVSMISNRLLFIFAFVFTSPLLSTESLIFNRPADTAQSRYVIALISQAYQQSGYQLSLVDFPRERALTAANTGELDGQLARVIDIEKTYNNLLRVPTALFSFQLLLIHKKTQCDPCQINDFNKISIVPTYPAANNFLEQHGFLGEIVEVISIKSQLTLLNQELTGAILVLDFHLQAEVGTLPANRYKVQPVNNTSSYHYIHNSHPELHQRISSLLKQYESNGTLNALKAKHQVK</sequence>
<reference evidence="1 2" key="1">
    <citation type="submission" date="2017-02" db="EMBL/GenBank/DDBJ databases">
        <title>Pseudoalteromonas ulvae TC14 Genome.</title>
        <authorList>
            <person name="Molmeret M."/>
        </authorList>
    </citation>
    <scope>NUCLEOTIDE SEQUENCE [LARGE SCALE GENOMIC DNA]</scope>
    <source>
        <strain evidence="1">TC14</strain>
    </source>
</reference>
<evidence type="ECO:0000313" key="2">
    <source>
        <dbReference type="Proteomes" id="UP000194841"/>
    </source>
</evidence>
<keyword evidence="2" id="KW-1185">Reference proteome</keyword>
<dbReference type="RefSeq" id="WP_086744445.1">
    <property type="nucleotide sequence ID" value="NZ_MWPV01000003.1"/>
</dbReference>
<proteinExistence type="predicted"/>
<dbReference type="Proteomes" id="UP000194841">
    <property type="component" value="Unassembled WGS sequence"/>
</dbReference>
<comment type="caution">
    <text evidence="1">The sequence shown here is derived from an EMBL/GenBank/DDBJ whole genome shotgun (WGS) entry which is preliminary data.</text>
</comment>
<dbReference type="SUPFAM" id="SSF53850">
    <property type="entry name" value="Periplasmic binding protein-like II"/>
    <property type="match status" value="1"/>
</dbReference>
<evidence type="ECO:0000313" key="1">
    <source>
        <dbReference type="EMBL" id="OUL57864.1"/>
    </source>
</evidence>
<dbReference type="AlphaFoldDB" id="A0A244CQG9"/>